<evidence type="ECO:0000256" key="1">
    <source>
        <dbReference type="SAM" id="Coils"/>
    </source>
</evidence>
<proteinExistence type="predicted"/>
<reference evidence="2" key="1">
    <citation type="journal article" date="2014" name="Front. Microbiol.">
        <title>High frequency of phylogenetically diverse reductive dehalogenase-homologous genes in deep subseafloor sedimentary metagenomes.</title>
        <authorList>
            <person name="Kawai M."/>
            <person name="Futagami T."/>
            <person name="Toyoda A."/>
            <person name="Takaki Y."/>
            <person name="Nishi S."/>
            <person name="Hori S."/>
            <person name="Arai W."/>
            <person name="Tsubouchi T."/>
            <person name="Morono Y."/>
            <person name="Uchiyama I."/>
            <person name="Ito T."/>
            <person name="Fujiyama A."/>
            <person name="Inagaki F."/>
            <person name="Takami H."/>
        </authorList>
    </citation>
    <scope>NUCLEOTIDE SEQUENCE</scope>
    <source>
        <strain evidence="2">Expedition CK06-06</strain>
    </source>
</reference>
<dbReference type="EMBL" id="BART01023196">
    <property type="protein sequence ID" value="GAH04639.1"/>
    <property type="molecule type" value="Genomic_DNA"/>
</dbReference>
<name>X1DHY3_9ZZZZ</name>
<accession>X1DHY3</accession>
<protein>
    <submittedName>
        <fullName evidence="2">Uncharacterized protein</fullName>
    </submittedName>
</protein>
<organism evidence="2">
    <name type="scientific">marine sediment metagenome</name>
    <dbReference type="NCBI Taxonomy" id="412755"/>
    <lineage>
        <taxon>unclassified sequences</taxon>
        <taxon>metagenomes</taxon>
        <taxon>ecological metagenomes</taxon>
    </lineage>
</organism>
<comment type="caution">
    <text evidence="2">The sequence shown here is derived from an EMBL/GenBank/DDBJ whole genome shotgun (WGS) entry which is preliminary data.</text>
</comment>
<keyword evidence="1" id="KW-0175">Coiled coil</keyword>
<gene>
    <name evidence="2" type="ORF">S01H4_42265</name>
</gene>
<sequence>MSIYNMAEHFRRQLEIQKEIEREEKEQERKDKEWDDALEAMSIEELDEFIRIADEEESKEIAEKNARWQERRDKKLPYM</sequence>
<feature type="coiled-coil region" evidence="1">
    <location>
        <begin position="6"/>
        <end position="72"/>
    </location>
</feature>
<dbReference type="AlphaFoldDB" id="X1DHY3"/>
<evidence type="ECO:0000313" key="2">
    <source>
        <dbReference type="EMBL" id="GAH04639.1"/>
    </source>
</evidence>